<dbReference type="InterPro" id="IPR014914">
    <property type="entry name" value="RES_dom"/>
</dbReference>
<feature type="domain" description="RES" evidence="1">
    <location>
        <begin position="11"/>
        <end position="135"/>
    </location>
</feature>
<name>A0ABU7XHL0_9HYPH</name>
<gene>
    <name evidence="2" type="ORF">V3H18_10055</name>
</gene>
<keyword evidence="3" id="KW-1185">Reference proteome</keyword>
<dbReference type="Proteomes" id="UP001350748">
    <property type="component" value="Unassembled WGS sequence"/>
</dbReference>
<protein>
    <submittedName>
        <fullName evidence="2">RES family NAD+ phosphorylase</fullName>
    </submittedName>
</protein>
<sequence length="148" mass="16337">MSLWRISNFASLDGVGGLLAPGRWHNAGRPILYAAETPAGALLEILAHLDLEDAPDDYQLIEIGGAEKASIETVEDASLPEHWRDDLAATRKIGDEWLASGRSFLLRVPSALAPHTSNYLINPRHPEAATMKITGTIRFPLDERLFRR</sequence>
<dbReference type="RefSeq" id="WP_332081897.1">
    <property type="nucleotide sequence ID" value="NZ_JAZHYN010000026.1"/>
</dbReference>
<evidence type="ECO:0000313" key="3">
    <source>
        <dbReference type="Proteomes" id="UP001350748"/>
    </source>
</evidence>
<proteinExistence type="predicted"/>
<dbReference type="EMBL" id="JAZHYN010000026">
    <property type="protein sequence ID" value="MEF3366874.1"/>
    <property type="molecule type" value="Genomic_DNA"/>
</dbReference>
<comment type="caution">
    <text evidence="2">The sequence shown here is derived from an EMBL/GenBank/DDBJ whole genome shotgun (WGS) entry which is preliminary data.</text>
</comment>
<evidence type="ECO:0000259" key="1">
    <source>
        <dbReference type="SMART" id="SM00953"/>
    </source>
</evidence>
<evidence type="ECO:0000313" key="2">
    <source>
        <dbReference type="EMBL" id="MEF3366874.1"/>
    </source>
</evidence>
<reference evidence="2 3" key="1">
    <citation type="submission" date="2024-02" db="EMBL/GenBank/DDBJ databases">
        <authorList>
            <person name="Grouzdev D."/>
        </authorList>
    </citation>
    <scope>NUCLEOTIDE SEQUENCE [LARGE SCALE GENOMIC DNA]</scope>
    <source>
        <strain evidence="2 3">9N</strain>
    </source>
</reference>
<organism evidence="2 3">
    <name type="scientific">Methylocystis borbori</name>
    <dbReference type="NCBI Taxonomy" id="3118750"/>
    <lineage>
        <taxon>Bacteria</taxon>
        <taxon>Pseudomonadati</taxon>
        <taxon>Pseudomonadota</taxon>
        <taxon>Alphaproteobacteria</taxon>
        <taxon>Hyphomicrobiales</taxon>
        <taxon>Methylocystaceae</taxon>
        <taxon>Methylocystis</taxon>
    </lineage>
</organism>
<dbReference type="SMART" id="SM00953">
    <property type="entry name" value="RES"/>
    <property type="match status" value="1"/>
</dbReference>
<dbReference type="Pfam" id="PF08808">
    <property type="entry name" value="RES"/>
    <property type="match status" value="1"/>
</dbReference>
<accession>A0ABU7XHL0</accession>